<comment type="caution">
    <text evidence="2">The sequence shown here is derived from an EMBL/GenBank/DDBJ whole genome shotgun (WGS) entry which is preliminary data.</text>
</comment>
<gene>
    <name evidence="2" type="ORF">PGTUg99_016762</name>
</gene>
<protein>
    <submittedName>
        <fullName evidence="2">Uncharacterized protein</fullName>
    </submittedName>
</protein>
<feature type="compositionally biased region" description="Low complexity" evidence="1">
    <location>
        <begin position="107"/>
        <end position="118"/>
    </location>
</feature>
<evidence type="ECO:0000313" key="3">
    <source>
        <dbReference type="Proteomes" id="UP000325313"/>
    </source>
</evidence>
<feature type="compositionally biased region" description="Polar residues" evidence="1">
    <location>
        <begin position="74"/>
        <end position="106"/>
    </location>
</feature>
<dbReference type="Proteomes" id="UP000325313">
    <property type="component" value="Unassembled WGS sequence"/>
</dbReference>
<accession>A0A5B0S5L5</accession>
<dbReference type="EMBL" id="VDEP01000077">
    <property type="protein sequence ID" value="KAA1132705.1"/>
    <property type="molecule type" value="Genomic_DNA"/>
</dbReference>
<feature type="compositionally biased region" description="Low complexity" evidence="1">
    <location>
        <begin position="40"/>
        <end position="52"/>
    </location>
</feature>
<organism evidence="2 3">
    <name type="scientific">Puccinia graminis f. sp. tritici</name>
    <dbReference type="NCBI Taxonomy" id="56615"/>
    <lineage>
        <taxon>Eukaryota</taxon>
        <taxon>Fungi</taxon>
        <taxon>Dikarya</taxon>
        <taxon>Basidiomycota</taxon>
        <taxon>Pucciniomycotina</taxon>
        <taxon>Pucciniomycetes</taxon>
        <taxon>Pucciniales</taxon>
        <taxon>Pucciniaceae</taxon>
        <taxon>Puccinia</taxon>
    </lineage>
</organism>
<dbReference type="AlphaFoldDB" id="A0A5B0S5L5"/>
<feature type="region of interest" description="Disordered" evidence="1">
    <location>
        <begin position="1"/>
        <end position="118"/>
    </location>
</feature>
<evidence type="ECO:0000256" key="1">
    <source>
        <dbReference type="SAM" id="MobiDB-lite"/>
    </source>
</evidence>
<feature type="compositionally biased region" description="Polar residues" evidence="1">
    <location>
        <begin position="18"/>
        <end position="28"/>
    </location>
</feature>
<reference evidence="2 3" key="1">
    <citation type="submission" date="2019-05" db="EMBL/GenBank/DDBJ databases">
        <title>Emergence of the Ug99 lineage of the wheat stem rust pathogen through somatic hybridization.</title>
        <authorList>
            <person name="Li F."/>
            <person name="Upadhyaya N.M."/>
            <person name="Sperschneider J."/>
            <person name="Matny O."/>
            <person name="Nguyen-Phuc H."/>
            <person name="Mago R."/>
            <person name="Raley C."/>
            <person name="Miller M.E."/>
            <person name="Silverstein K.A.T."/>
            <person name="Henningsen E."/>
            <person name="Hirsch C.D."/>
            <person name="Visser B."/>
            <person name="Pretorius Z.A."/>
            <person name="Steffenson B.J."/>
            <person name="Schwessinger B."/>
            <person name="Dodds P.N."/>
            <person name="Figueroa M."/>
        </authorList>
    </citation>
    <scope>NUCLEOTIDE SEQUENCE [LARGE SCALE GENOMIC DNA]</scope>
    <source>
        <strain evidence="2 3">Ug99</strain>
    </source>
</reference>
<evidence type="ECO:0000313" key="2">
    <source>
        <dbReference type="EMBL" id="KAA1132705.1"/>
    </source>
</evidence>
<name>A0A5B0S5L5_PUCGR</name>
<proteinExistence type="predicted"/>
<sequence>MHSIKPETPTLNIPWPSQVLQNQNQQLPSIALRSPSMADTSSIQSPTRSSPSVGSHSPATRSYHRSQTDEPTKPNCSSNIARSPSLAIRSNWNMRPITSPNWSAGDSTSSVSSSVGRH</sequence>